<evidence type="ECO:0000313" key="2">
    <source>
        <dbReference type="Proteomes" id="UP001156882"/>
    </source>
</evidence>
<protein>
    <submittedName>
        <fullName evidence="1">Uncharacterized protein</fullName>
    </submittedName>
</protein>
<proteinExistence type="predicted"/>
<accession>A0ABQ6CII4</accession>
<reference evidence="2" key="1">
    <citation type="journal article" date="2019" name="Int. J. Syst. Evol. Microbiol.">
        <title>The Global Catalogue of Microorganisms (GCM) 10K type strain sequencing project: providing services to taxonomists for standard genome sequencing and annotation.</title>
        <authorList>
            <consortium name="The Broad Institute Genomics Platform"/>
            <consortium name="The Broad Institute Genome Sequencing Center for Infectious Disease"/>
            <person name="Wu L."/>
            <person name="Ma J."/>
        </authorList>
    </citation>
    <scope>NUCLEOTIDE SEQUENCE [LARGE SCALE GENOMIC DNA]</scope>
    <source>
        <strain evidence="2">NBRC 101365</strain>
    </source>
</reference>
<gene>
    <name evidence="1" type="ORF">GCM10007874_30850</name>
</gene>
<evidence type="ECO:0000313" key="1">
    <source>
        <dbReference type="EMBL" id="GLS20068.1"/>
    </source>
</evidence>
<name>A0ABQ6CII4_9HYPH</name>
<dbReference type="Proteomes" id="UP001156882">
    <property type="component" value="Unassembled WGS sequence"/>
</dbReference>
<dbReference type="EMBL" id="BSPC01000026">
    <property type="protein sequence ID" value="GLS20068.1"/>
    <property type="molecule type" value="Genomic_DNA"/>
</dbReference>
<organism evidence="1 2">
    <name type="scientific">Labrys miyagiensis</name>
    <dbReference type="NCBI Taxonomy" id="346912"/>
    <lineage>
        <taxon>Bacteria</taxon>
        <taxon>Pseudomonadati</taxon>
        <taxon>Pseudomonadota</taxon>
        <taxon>Alphaproteobacteria</taxon>
        <taxon>Hyphomicrobiales</taxon>
        <taxon>Xanthobacteraceae</taxon>
        <taxon>Labrys</taxon>
    </lineage>
</organism>
<comment type="caution">
    <text evidence="1">The sequence shown here is derived from an EMBL/GenBank/DDBJ whole genome shotgun (WGS) entry which is preliminary data.</text>
</comment>
<sequence length="58" mass="6539">MYDVGTREIRIPDLIPQMHILLVDAQGNDSGSVMEVKETHEIQKGRLDVGTFKDKEAN</sequence>
<keyword evidence="2" id="KW-1185">Reference proteome</keyword>